<dbReference type="PANTHER" id="PTHR20900">
    <property type="entry name" value="NADH:UBIQUINONE OXIDOREDUCTASE B18-LIKE SUBUNIT"/>
    <property type="match status" value="1"/>
</dbReference>
<evidence type="ECO:0000256" key="3">
    <source>
        <dbReference type="ARBA" id="ARBA00004637"/>
    </source>
</evidence>
<keyword evidence="10" id="KW-0496">Mitochondrion</keyword>
<dbReference type="Proteomes" id="UP000694569">
    <property type="component" value="Unplaced"/>
</dbReference>
<comment type="function">
    <text evidence="1">Accessory subunit of the mitochondrial membrane respiratory chain NADH dehydrogenase (Complex I), that is believed not to be involved in catalysis. Complex I functions in the transfer of electrons from NADH to the respiratory chain. The immediate electron acceptor for the enzyme is believed to be ubiquinone.</text>
</comment>
<organism evidence="15 16">
    <name type="scientific">Leptobrachium leishanense</name>
    <name type="common">Leishan spiny toad</name>
    <dbReference type="NCBI Taxonomy" id="445787"/>
    <lineage>
        <taxon>Eukaryota</taxon>
        <taxon>Metazoa</taxon>
        <taxon>Chordata</taxon>
        <taxon>Craniata</taxon>
        <taxon>Vertebrata</taxon>
        <taxon>Euteleostomi</taxon>
        <taxon>Amphibia</taxon>
        <taxon>Batrachia</taxon>
        <taxon>Anura</taxon>
        <taxon>Pelobatoidea</taxon>
        <taxon>Megophryidae</taxon>
        <taxon>Leptobrachium</taxon>
    </lineage>
</organism>
<protein>
    <recommendedName>
        <fullName evidence="5">NADH dehydrogenase [ubiquinone] 1 beta subcomplex subunit 7</fullName>
    </recommendedName>
    <alternativeName>
        <fullName evidence="13">Complex I-B18</fullName>
    </alternativeName>
    <alternativeName>
        <fullName evidence="14">NADH-ubiquinone oxidoreductase B18 subunit</fullName>
    </alternativeName>
</protein>
<accession>A0A8C5PF37</accession>
<dbReference type="InterPro" id="IPR008698">
    <property type="entry name" value="NDUB7"/>
</dbReference>
<evidence type="ECO:0000256" key="4">
    <source>
        <dbReference type="ARBA" id="ARBA00008006"/>
    </source>
</evidence>
<dbReference type="Pfam" id="PF05676">
    <property type="entry name" value="NDUF_B7"/>
    <property type="match status" value="1"/>
</dbReference>
<gene>
    <name evidence="15" type="primary">NDUFB7</name>
</gene>
<keyword evidence="8" id="KW-0999">Mitochondrion inner membrane</keyword>
<evidence type="ECO:0000256" key="5">
    <source>
        <dbReference type="ARBA" id="ARBA00018677"/>
    </source>
</evidence>
<comment type="subcellular location">
    <subcellularLocation>
        <location evidence="3">Mitochondrion inner membrane</location>
        <topology evidence="3">Peripheral membrane protein</topology>
    </subcellularLocation>
    <subcellularLocation>
        <location evidence="2">Mitochondrion intermembrane space</location>
    </subcellularLocation>
</comment>
<keyword evidence="11" id="KW-0472">Membrane</keyword>
<evidence type="ECO:0000256" key="9">
    <source>
        <dbReference type="ARBA" id="ARBA00022982"/>
    </source>
</evidence>
<dbReference type="GeneTree" id="ENSGT00390000018759"/>
<dbReference type="PANTHER" id="PTHR20900:SF0">
    <property type="entry name" value="NADH DEHYDROGENASE [UBIQUINONE] 1 BETA SUBCOMPLEX SUBUNIT 7"/>
    <property type="match status" value="1"/>
</dbReference>
<evidence type="ECO:0000256" key="7">
    <source>
        <dbReference type="ARBA" id="ARBA00022660"/>
    </source>
</evidence>
<keyword evidence="12" id="KW-1015">Disulfide bond</keyword>
<dbReference type="AlphaFoldDB" id="A0A8C5PF37"/>
<evidence type="ECO:0000256" key="1">
    <source>
        <dbReference type="ARBA" id="ARBA00003195"/>
    </source>
</evidence>
<evidence type="ECO:0000256" key="14">
    <source>
        <dbReference type="ARBA" id="ARBA00030710"/>
    </source>
</evidence>
<reference evidence="15" key="1">
    <citation type="submission" date="2025-08" db="UniProtKB">
        <authorList>
            <consortium name="Ensembl"/>
        </authorList>
    </citation>
    <scope>IDENTIFICATION</scope>
</reference>
<evidence type="ECO:0000256" key="6">
    <source>
        <dbReference type="ARBA" id="ARBA00022448"/>
    </source>
</evidence>
<evidence type="ECO:0000256" key="2">
    <source>
        <dbReference type="ARBA" id="ARBA00004569"/>
    </source>
</evidence>
<dbReference type="OrthoDB" id="268414at2759"/>
<evidence type="ECO:0000313" key="16">
    <source>
        <dbReference type="Proteomes" id="UP000694569"/>
    </source>
</evidence>
<evidence type="ECO:0000313" key="15">
    <source>
        <dbReference type="Ensembl" id="ENSLLEP00000019593.1"/>
    </source>
</evidence>
<dbReference type="PROSITE" id="PS51808">
    <property type="entry name" value="CHCH"/>
    <property type="match status" value="1"/>
</dbReference>
<keyword evidence="9" id="KW-0249">Electron transport</keyword>
<evidence type="ECO:0000256" key="10">
    <source>
        <dbReference type="ARBA" id="ARBA00023128"/>
    </source>
</evidence>
<dbReference type="GO" id="GO:0005743">
    <property type="term" value="C:mitochondrial inner membrane"/>
    <property type="evidence" value="ECO:0007669"/>
    <property type="project" value="UniProtKB-SubCell"/>
</dbReference>
<sequence length="119" mass="14143">MGAHLVRRYLGEPEPDPLAMPASVQDAGLTERAMVASQEQMNLAQLPLSQRDYCAHHLMTFLKCKRDMWPNFFACKHERHEWDLCEHEDYVQRMKLYERERRLMVRRKKQEQAAAEELA</sequence>
<evidence type="ECO:0000256" key="13">
    <source>
        <dbReference type="ARBA" id="ARBA00030188"/>
    </source>
</evidence>
<evidence type="ECO:0000256" key="12">
    <source>
        <dbReference type="ARBA" id="ARBA00023157"/>
    </source>
</evidence>
<dbReference type="Ensembl" id="ENSLLET00000020368.1">
    <property type="protein sequence ID" value="ENSLLEP00000019593.1"/>
    <property type="gene ID" value="ENSLLEG00000012433.1"/>
</dbReference>
<name>A0A8C5PF37_9ANUR</name>
<dbReference type="GO" id="GO:0005758">
    <property type="term" value="C:mitochondrial intermembrane space"/>
    <property type="evidence" value="ECO:0007669"/>
    <property type="project" value="UniProtKB-SubCell"/>
</dbReference>
<proteinExistence type="inferred from homology"/>
<evidence type="ECO:0000256" key="8">
    <source>
        <dbReference type="ARBA" id="ARBA00022792"/>
    </source>
</evidence>
<keyword evidence="6" id="KW-0813">Transport</keyword>
<reference evidence="15" key="2">
    <citation type="submission" date="2025-09" db="UniProtKB">
        <authorList>
            <consortium name="Ensembl"/>
        </authorList>
    </citation>
    <scope>IDENTIFICATION</scope>
</reference>
<keyword evidence="16" id="KW-1185">Reference proteome</keyword>
<comment type="similarity">
    <text evidence="4">Belongs to the complex I NDUFB7 subunit family.</text>
</comment>
<keyword evidence="7" id="KW-0679">Respiratory chain</keyword>
<evidence type="ECO:0000256" key="11">
    <source>
        <dbReference type="ARBA" id="ARBA00023136"/>
    </source>
</evidence>